<feature type="domain" description="BIG2" evidence="3">
    <location>
        <begin position="363"/>
        <end position="457"/>
    </location>
</feature>
<evidence type="ECO:0000256" key="1">
    <source>
        <dbReference type="SAM" id="MobiDB-lite"/>
    </source>
</evidence>
<feature type="domain" description="BIG2" evidence="3">
    <location>
        <begin position="1252"/>
        <end position="1329"/>
    </location>
</feature>
<dbReference type="PANTHER" id="PTHR23019:SF0">
    <property type="entry name" value="NUCLEAR PORE MEMBRANE GLYCOPROTEIN 210"/>
    <property type="match status" value="1"/>
</dbReference>
<dbReference type="Pfam" id="PF02368">
    <property type="entry name" value="Big_2"/>
    <property type="match status" value="5"/>
</dbReference>
<gene>
    <name evidence="4" type="ORF">GJG86_09220</name>
</gene>
<dbReference type="InterPro" id="IPR032675">
    <property type="entry name" value="LRR_dom_sf"/>
</dbReference>
<feature type="region of interest" description="Disordered" evidence="1">
    <location>
        <begin position="1484"/>
        <end position="1514"/>
    </location>
</feature>
<feature type="domain" description="BIG2" evidence="3">
    <location>
        <begin position="820"/>
        <end position="898"/>
    </location>
</feature>
<evidence type="ECO:0000259" key="3">
    <source>
        <dbReference type="SMART" id="SM00635"/>
    </source>
</evidence>
<sequence>MFQTKISKIMPGAMRNRVSCDRLTGEMMEAIAKWFAGGALVGGSKTVRLALAVVLAFGLVPILAVPQAFAAEPVFVGSVHYETSYDENGFPFYNEDGTFKRDRMYVTIDNIENASGTVGIPASFDLKTKRSDGSEEVVRVENPLSITLGSVVSTEHGGVVSWTNEAVTGIDLSMCTSVANLIVERVSSVTSIDLGNSQNLKNIHFELCNALASFEMGPDVEINSYAVGNCPQLDLPDFSKKQLNGLESLSISGISAMESLDLSMLVNLEDLSIYGTSLSSLDVSSCASLRGLYLDGNKLARLDVSAIPASVTGFSCRYNEIDDTSGLVERFGASSVLPQNEHQDACLKVISEHIAQGTLLAGDVAYFVFGDTFTPAQDEYANFSNEAWDSRFAPDNFHAVSSDSSVVAVSVVDDEDSHPSKKIQVKALQAGTATITVDYRFEGEYGTYEGQQIVDFTVAESVNPIVSISCSPTVDLIYESDCAIDGKSHHSVDNAVFVPIEVKTQYPDRLPTVSANIEVTLSDESVVNAQIVTDPQNMDCDYALRLNPSKPGVSTATITAVTQVAQGEPVQTEPITVQINVSEVEGPTLEIAETYEMIWSHPEKGSIQLPIVNPESGRALASYVDNAELREVLAHHPNGFTFGVSVNDVRVVEAVSSNESVAKVTEEGSLNVVGPGTTSVTIKDVWGNSGTCVVTVKDPADEAPKLSLFRDEITVKQGEVFDLSTLVEGMDDLDPMIAKMPLLLAFKTDNGYIAPVTFNNSEQAYICKILGRNVGTVNVSACLSVGRDFNGSLEYLDQWDLVQFGTLTVHVISDDLEPNPVTSIKISAPSSEVEMGSVLQLSAAVAPEDADNVDELTWTTSDEAVAEVDDAGKVVPIAPGTATITAIVGSVSDSFAVTVVAPEPETSIELIAVKTTMIAGDTQKVSATVVPADKIDEIVWSSSDNRVLSVDQGGTVTAVGNGVASVTASIDAVSASTDPITVTTPVSGIGLDSSTLQLFVGGSASTLKATVSPSTASNAAVTWTSSDPSVATVDAGGTVVPVGAGSATITATSVDGGFEASCAVSVTQPIEGISLDKEAATIVGAQSTKLTATVAPEGASDKSVTWSSSDKAVATVDGAGNVTAVGKGEAVVTATTADGEHAATCAITVCNPITRVELEKSISLIKGSSTMLEATLAGDLPGELDTPKTLSWWTGNESVASVSGDGAKATVTALKSGLGSVRLVVQTETRVDNDTMLNSLFTRDCVVTVTNPATSISLSDTAVTATVGDDPHVLKATVTPVDADGAVAWSSSDTNVATVDANGLVTVKAAGSATITATAGTVSAACKLTVNSRQITTAPQESGFAASVIVSDSETAKVLDQYADEGVNLVVESIVELTQPAKDAIEKLTESGAKVAETFDIRFTKDNGDTIVLGTDKDGKVTLTVKVALSETMRALLDQGMALKVHYVGPDGTVEDKQTWVEGDSLYFVTEHFSDYVVLGVPQGQVDDEPATTPTTLPKTSGSENGADGGGKALAATGDASAPLTAGVSTAALVACAALGIALRKRKAVR</sequence>
<keyword evidence="5" id="KW-1185">Reference proteome</keyword>
<keyword evidence="2" id="KW-1133">Transmembrane helix</keyword>
<accession>A0A6N7RP60</accession>
<dbReference type="Gene3D" id="2.60.40.1080">
    <property type="match status" value="6"/>
</dbReference>
<dbReference type="Proteomes" id="UP000438093">
    <property type="component" value="Unassembled WGS sequence"/>
</dbReference>
<dbReference type="SUPFAM" id="SSF49373">
    <property type="entry name" value="Invasin/intimin cell-adhesion fragments"/>
    <property type="match status" value="5"/>
</dbReference>
<evidence type="ECO:0000313" key="5">
    <source>
        <dbReference type="Proteomes" id="UP000438093"/>
    </source>
</evidence>
<dbReference type="InterPro" id="IPR003343">
    <property type="entry name" value="Big_2"/>
</dbReference>
<feature type="domain" description="BIG2" evidence="3">
    <location>
        <begin position="1069"/>
        <end position="1146"/>
    </location>
</feature>
<comment type="caution">
    <text evidence="4">The sequence shown here is derived from an EMBL/GenBank/DDBJ whole genome shotgun (WGS) entry which is preliminary data.</text>
</comment>
<dbReference type="PANTHER" id="PTHR23019">
    <property type="entry name" value="NUCLEAR PORE MEMBRANE GLYCOPROTEIN GP210-RELATED"/>
    <property type="match status" value="1"/>
</dbReference>
<evidence type="ECO:0000256" key="2">
    <source>
        <dbReference type="SAM" id="Phobius"/>
    </source>
</evidence>
<dbReference type="SMART" id="SM00635">
    <property type="entry name" value="BID_2"/>
    <property type="match status" value="7"/>
</dbReference>
<feature type="transmembrane region" description="Helical" evidence="2">
    <location>
        <begin position="1524"/>
        <end position="1543"/>
    </location>
</feature>
<dbReference type="Gene3D" id="3.80.10.10">
    <property type="entry name" value="Ribonuclease Inhibitor"/>
    <property type="match status" value="1"/>
</dbReference>
<organism evidence="4 5">
    <name type="scientific">Eggerthella guodeyinii</name>
    <dbReference type="NCBI Taxonomy" id="2690837"/>
    <lineage>
        <taxon>Bacteria</taxon>
        <taxon>Bacillati</taxon>
        <taxon>Actinomycetota</taxon>
        <taxon>Coriobacteriia</taxon>
        <taxon>Eggerthellales</taxon>
        <taxon>Eggerthellaceae</taxon>
        <taxon>Eggerthella</taxon>
    </lineage>
</organism>
<name>A0A6N7RP60_9ACTN</name>
<reference evidence="5" key="1">
    <citation type="submission" date="2019-08" db="EMBL/GenBank/DDBJ databases">
        <title>Arthrobacter sp. nov., isolated from plateau pika and Tibetan wild ass.</title>
        <authorList>
            <person name="Ge Y."/>
        </authorList>
    </citation>
    <scope>NUCLEOTIDE SEQUENCE [LARGE SCALE GENOMIC DNA]</scope>
    <source>
        <strain evidence="5">HF-4214</strain>
    </source>
</reference>
<feature type="domain" description="BIG2" evidence="3">
    <location>
        <begin position="904"/>
        <end position="980"/>
    </location>
</feature>
<keyword evidence="2" id="KW-0472">Membrane</keyword>
<protein>
    <recommendedName>
        <fullName evidence="3">BIG2 domain-containing protein</fullName>
    </recommendedName>
</protein>
<dbReference type="EMBL" id="VTFY01000007">
    <property type="protein sequence ID" value="MRX82671.1"/>
    <property type="molecule type" value="Genomic_DNA"/>
</dbReference>
<feature type="compositionally biased region" description="Polar residues" evidence="1">
    <location>
        <begin position="1492"/>
        <end position="1504"/>
    </location>
</feature>
<evidence type="ECO:0000313" key="4">
    <source>
        <dbReference type="EMBL" id="MRX82671.1"/>
    </source>
</evidence>
<keyword evidence="2" id="KW-0812">Transmembrane</keyword>
<feature type="domain" description="BIG2" evidence="3">
    <location>
        <begin position="1152"/>
        <end position="1235"/>
    </location>
</feature>
<dbReference type="InterPro" id="IPR008964">
    <property type="entry name" value="Invasin/intimin_cell_adhesion"/>
</dbReference>
<dbReference type="InterPro" id="IPR045197">
    <property type="entry name" value="NUP210-like"/>
</dbReference>
<proteinExistence type="predicted"/>
<dbReference type="SUPFAM" id="SSF52058">
    <property type="entry name" value="L domain-like"/>
    <property type="match status" value="1"/>
</dbReference>
<feature type="domain" description="BIG2" evidence="3">
    <location>
        <begin position="985"/>
        <end position="1063"/>
    </location>
</feature>